<dbReference type="EMBL" id="CAJVPL010000711">
    <property type="protein sequence ID" value="CAG8523478.1"/>
    <property type="molecule type" value="Genomic_DNA"/>
</dbReference>
<dbReference type="CDD" id="cd03676">
    <property type="entry name" value="NUDIX_Tnr3_like"/>
    <property type="match status" value="1"/>
</dbReference>
<dbReference type="InterPro" id="IPR000086">
    <property type="entry name" value="NUDIX_hydrolase_dom"/>
</dbReference>
<comment type="caution">
    <text evidence="2">The sequence shown here is derived from an EMBL/GenBank/DDBJ whole genome shotgun (WGS) entry which is preliminary data.</text>
</comment>
<dbReference type="PANTHER" id="PTHR13622">
    <property type="entry name" value="THIAMIN PYROPHOSPHOKINASE"/>
    <property type="match status" value="1"/>
</dbReference>
<feature type="non-terminal residue" evidence="2">
    <location>
        <position position="321"/>
    </location>
</feature>
<sequence length="321" mass="36308">DAFGMSSSFTSFLQIVENCDNFPYPNSSNFPTELFNAVPLTLNKTKIGILLPSTVDTLREYNSRLNPAPLEIKEKYVTFSAHITNFQERTEAVKQLFDTWRSEKKFAALEGWRDELYPVYGDINYPSNVAFVMERAATPIFGIPTFGVHLNGYIKTPEGKIKMWIAKRASTKPTWPGRLDNTIAGGITYQLSINETIAKEAMEEASIPANIASTAVPTGAITYFTVTKLGLQPETQYIYDLEFPVDIQPKPLDDEVECFYLLDVDEVKKNLLEGKFKPNCALAVIDFFIRHSVITPDKEPDYIEILTRIHRKLEFPGPKTI</sequence>
<dbReference type="FunFam" id="3.90.79.10:FF:000019">
    <property type="entry name" value="Thiamin pyrophosphokinase, putative"/>
    <property type="match status" value="1"/>
</dbReference>
<reference evidence="2" key="1">
    <citation type="submission" date="2021-06" db="EMBL/GenBank/DDBJ databases">
        <authorList>
            <person name="Kallberg Y."/>
            <person name="Tangrot J."/>
            <person name="Rosling A."/>
        </authorList>
    </citation>
    <scope>NUCLEOTIDE SEQUENCE</scope>
    <source>
        <strain evidence="2">MT106</strain>
    </source>
</reference>
<dbReference type="Pfam" id="PF15916">
    <property type="entry name" value="DUF4743"/>
    <property type="match status" value="1"/>
</dbReference>
<dbReference type="PANTHER" id="PTHR13622:SF8">
    <property type="entry name" value="THIAMIN PYROPHOSPHOKINASE 1"/>
    <property type="match status" value="1"/>
</dbReference>
<evidence type="ECO:0000313" key="3">
    <source>
        <dbReference type="Proteomes" id="UP000789831"/>
    </source>
</evidence>
<dbReference type="InterPro" id="IPR015797">
    <property type="entry name" value="NUDIX_hydrolase-like_dom_sf"/>
</dbReference>
<dbReference type="GO" id="GO:0044715">
    <property type="term" value="F:8-oxo-dGDP phosphatase activity"/>
    <property type="evidence" value="ECO:0007669"/>
    <property type="project" value="TreeGrafter"/>
</dbReference>
<accession>A0A9N9FC39</accession>
<evidence type="ECO:0000259" key="1">
    <source>
        <dbReference type="PROSITE" id="PS51462"/>
    </source>
</evidence>
<evidence type="ECO:0000313" key="2">
    <source>
        <dbReference type="EMBL" id="CAG8523478.1"/>
    </source>
</evidence>
<dbReference type="Gene3D" id="3.90.79.10">
    <property type="entry name" value="Nucleoside Triphosphate Pyrophosphohydrolase"/>
    <property type="match status" value="1"/>
</dbReference>
<name>A0A9N9FC39_9GLOM</name>
<gene>
    <name evidence="2" type="ORF">AGERDE_LOCUS5358</name>
</gene>
<protein>
    <submittedName>
        <fullName evidence="2">11367_t:CDS:1</fullName>
    </submittedName>
</protein>
<dbReference type="AlphaFoldDB" id="A0A9N9FC39"/>
<dbReference type="PROSITE" id="PS51462">
    <property type="entry name" value="NUDIX"/>
    <property type="match status" value="1"/>
</dbReference>
<proteinExistence type="predicted"/>
<dbReference type="Proteomes" id="UP000789831">
    <property type="component" value="Unassembled WGS sequence"/>
</dbReference>
<dbReference type="OrthoDB" id="10261522at2759"/>
<keyword evidence="3" id="KW-1185">Reference proteome</keyword>
<dbReference type="SUPFAM" id="SSF55811">
    <property type="entry name" value="Nudix"/>
    <property type="match status" value="1"/>
</dbReference>
<organism evidence="2 3">
    <name type="scientific">Ambispora gerdemannii</name>
    <dbReference type="NCBI Taxonomy" id="144530"/>
    <lineage>
        <taxon>Eukaryota</taxon>
        <taxon>Fungi</taxon>
        <taxon>Fungi incertae sedis</taxon>
        <taxon>Mucoromycota</taxon>
        <taxon>Glomeromycotina</taxon>
        <taxon>Glomeromycetes</taxon>
        <taxon>Archaeosporales</taxon>
        <taxon>Ambisporaceae</taxon>
        <taxon>Ambispora</taxon>
    </lineage>
</organism>
<feature type="domain" description="Nudix hydrolase" evidence="1">
    <location>
        <begin position="145"/>
        <end position="286"/>
    </location>
</feature>
<dbReference type="InterPro" id="IPR031804">
    <property type="entry name" value="DUF4743"/>
</dbReference>